<dbReference type="SUPFAM" id="SSF50715">
    <property type="entry name" value="Ribosomal protein L25-like"/>
    <property type="match status" value="1"/>
</dbReference>
<evidence type="ECO:0000256" key="2">
    <source>
        <dbReference type="ARBA" id="ARBA00022884"/>
    </source>
</evidence>
<dbReference type="HAMAP" id="MF_01334">
    <property type="entry name" value="Ribosomal_bL25_CTC"/>
    <property type="match status" value="1"/>
</dbReference>
<reference evidence="10" key="1">
    <citation type="submission" date="2021-11" db="EMBL/GenBank/DDBJ databases">
        <title>Cultivation dependent microbiological survey of springs from the worlds oldest radium mine currently devoted to the extraction of radon-saturated water.</title>
        <authorList>
            <person name="Kapinusova G."/>
            <person name="Smrhova T."/>
            <person name="Strejcek M."/>
            <person name="Suman J."/>
            <person name="Jani K."/>
            <person name="Pajer P."/>
            <person name="Uhlik O."/>
        </authorList>
    </citation>
    <scope>NUCLEOTIDE SEQUENCE [LARGE SCALE GENOMIC DNA]</scope>
    <source>
        <strain evidence="10">J379</strain>
    </source>
</reference>
<comment type="similarity">
    <text evidence="5">Belongs to the bacterial ribosomal protein bL25 family. CTC subfamily.</text>
</comment>
<evidence type="ECO:0000256" key="1">
    <source>
        <dbReference type="ARBA" id="ARBA00022730"/>
    </source>
</evidence>
<dbReference type="InterPro" id="IPR029751">
    <property type="entry name" value="Ribosomal_L25_dom"/>
</dbReference>
<feature type="compositionally biased region" description="Acidic residues" evidence="6">
    <location>
        <begin position="192"/>
        <end position="203"/>
    </location>
</feature>
<dbReference type="InterPro" id="IPR011035">
    <property type="entry name" value="Ribosomal_bL25/Gln-tRNA_synth"/>
</dbReference>
<comment type="subunit">
    <text evidence="5">Part of the 50S ribosomal subunit; part of the 5S rRNA/L5/L18/L25 subcomplex. Contacts the 5S rRNA. Binds to the 5S rRNA independently of L5 and L18.</text>
</comment>
<dbReference type="InterPro" id="IPR037121">
    <property type="entry name" value="Ribosomal_bL25_C"/>
</dbReference>
<dbReference type="PANTHER" id="PTHR33284:SF1">
    <property type="entry name" value="RIBOSOMAL PROTEIN L25_GLN-TRNA SYNTHETASE, ANTI-CODON-BINDING DOMAIN-CONTAINING PROTEIN"/>
    <property type="match status" value="1"/>
</dbReference>
<keyword evidence="10" id="KW-1185">Reference proteome</keyword>
<evidence type="ECO:0000259" key="8">
    <source>
        <dbReference type="Pfam" id="PF14693"/>
    </source>
</evidence>
<sequence>MSTTVTKLPIAARDVSGGSRAARRLRREGRVPGVLYGGDGEPLSFDVDARELRIALASSGAVLELSLGDETRTAVVKETQRHPVTGLTTHVDLVRVRLDVAITATVPVEIIGSENAPGIKEGGVLEQQAREVEVEALPTSIPEVLEVDASNVVIGDTVFVDSIPVPEGVTLVGEGLDEVVLYSVTAPRLSTEADEGVETETEVVGESGGEAAADDAGSGDE</sequence>
<dbReference type="InterPro" id="IPR020930">
    <property type="entry name" value="Ribosomal_uL5_bac-type"/>
</dbReference>
<feature type="compositionally biased region" description="Low complexity" evidence="6">
    <location>
        <begin position="204"/>
        <end position="221"/>
    </location>
</feature>
<dbReference type="Pfam" id="PF14693">
    <property type="entry name" value="Ribosomal_TL5_C"/>
    <property type="match status" value="1"/>
</dbReference>
<proteinExistence type="inferred from homology"/>
<dbReference type="InterPro" id="IPR001021">
    <property type="entry name" value="Ribosomal_bL25_long"/>
</dbReference>
<keyword evidence="4 5" id="KW-0687">Ribonucleoprotein</keyword>
<accession>A0ABY5PMF0</accession>
<dbReference type="RefSeq" id="WP_353866289.1">
    <property type="nucleotide sequence ID" value="NZ_CP088295.1"/>
</dbReference>
<dbReference type="Proteomes" id="UP001058860">
    <property type="component" value="Chromosome"/>
</dbReference>
<comment type="function">
    <text evidence="5">This is one of the proteins that binds to the 5S RNA in the ribosome where it forms part of the central protuberance.</text>
</comment>
<dbReference type="Pfam" id="PF01386">
    <property type="entry name" value="Ribosomal_L25p"/>
    <property type="match status" value="1"/>
</dbReference>
<dbReference type="InterPro" id="IPR020057">
    <property type="entry name" value="Ribosomal_bL25_b-dom"/>
</dbReference>
<dbReference type="PANTHER" id="PTHR33284">
    <property type="entry name" value="RIBOSOMAL PROTEIN L25/GLN-TRNA SYNTHETASE, ANTI-CODON-BINDING DOMAIN-CONTAINING PROTEIN"/>
    <property type="match status" value="1"/>
</dbReference>
<feature type="region of interest" description="Disordered" evidence="6">
    <location>
        <begin position="190"/>
        <end position="221"/>
    </location>
</feature>
<evidence type="ECO:0000313" key="9">
    <source>
        <dbReference type="EMBL" id="UUY05848.1"/>
    </source>
</evidence>
<dbReference type="GO" id="GO:0005840">
    <property type="term" value="C:ribosome"/>
    <property type="evidence" value="ECO:0007669"/>
    <property type="project" value="UniProtKB-KW"/>
</dbReference>
<keyword evidence="3 5" id="KW-0689">Ribosomal protein</keyword>
<evidence type="ECO:0000256" key="6">
    <source>
        <dbReference type="SAM" id="MobiDB-lite"/>
    </source>
</evidence>
<organism evidence="9 10">
    <name type="scientific">Svornostia abyssi</name>
    <dbReference type="NCBI Taxonomy" id="2898438"/>
    <lineage>
        <taxon>Bacteria</taxon>
        <taxon>Bacillati</taxon>
        <taxon>Actinomycetota</taxon>
        <taxon>Thermoleophilia</taxon>
        <taxon>Solirubrobacterales</taxon>
        <taxon>Baekduiaceae</taxon>
        <taxon>Svornostia</taxon>
    </lineage>
</organism>
<evidence type="ECO:0000256" key="3">
    <source>
        <dbReference type="ARBA" id="ARBA00022980"/>
    </source>
</evidence>
<feature type="domain" description="Large ribosomal subunit protein bL25 beta" evidence="8">
    <location>
        <begin position="102"/>
        <end position="188"/>
    </location>
</feature>
<evidence type="ECO:0000256" key="5">
    <source>
        <dbReference type="HAMAP-Rule" id="MF_01334"/>
    </source>
</evidence>
<evidence type="ECO:0000256" key="4">
    <source>
        <dbReference type="ARBA" id="ARBA00023274"/>
    </source>
</evidence>
<dbReference type="InterPro" id="IPR020056">
    <property type="entry name" value="Rbsml_bL25/Gln-tRNA_synth_N"/>
</dbReference>
<evidence type="ECO:0000259" key="7">
    <source>
        <dbReference type="Pfam" id="PF01386"/>
    </source>
</evidence>
<dbReference type="Gene3D" id="2.40.240.10">
    <property type="entry name" value="Ribosomal Protein L25, Chain P"/>
    <property type="match status" value="1"/>
</dbReference>
<evidence type="ECO:0000313" key="10">
    <source>
        <dbReference type="Proteomes" id="UP001058860"/>
    </source>
</evidence>
<name>A0ABY5PMF0_9ACTN</name>
<dbReference type="CDD" id="cd00495">
    <property type="entry name" value="Ribosomal_L25_TL5_CTC"/>
    <property type="match status" value="1"/>
</dbReference>
<protein>
    <recommendedName>
        <fullName evidence="5">Large ribosomal subunit protein bL25</fullName>
    </recommendedName>
    <alternativeName>
        <fullName evidence="5">General stress protein CTC</fullName>
    </alternativeName>
</protein>
<keyword evidence="2 5" id="KW-0694">RNA-binding</keyword>
<gene>
    <name evidence="5" type="primary">rplY</name>
    <name evidence="5" type="synonym">ctc</name>
    <name evidence="9" type="ORF">LRS13_10115</name>
</gene>
<feature type="domain" description="Large ribosomal subunit protein bL25 L25" evidence="7">
    <location>
        <begin position="12"/>
        <end position="93"/>
    </location>
</feature>
<dbReference type="Gene3D" id="2.170.120.20">
    <property type="entry name" value="Ribosomal protein L25, beta domain"/>
    <property type="match status" value="1"/>
</dbReference>
<keyword evidence="1 5" id="KW-0699">rRNA-binding</keyword>
<dbReference type="NCBIfam" id="TIGR00731">
    <property type="entry name" value="bL25_bact_ctc"/>
    <property type="match status" value="1"/>
</dbReference>
<dbReference type="EMBL" id="CP088295">
    <property type="protein sequence ID" value="UUY05848.1"/>
    <property type="molecule type" value="Genomic_DNA"/>
</dbReference>